<gene>
    <name evidence="2" type="ORF">HZI73_23930</name>
</gene>
<dbReference type="EMBL" id="CP058649">
    <property type="protein sequence ID" value="QUI25156.1"/>
    <property type="molecule type" value="Genomic_DNA"/>
</dbReference>
<accession>A0A8J8MP54</accession>
<keyword evidence="1" id="KW-0812">Transmembrane</keyword>
<keyword evidence="3" id="KW-1185">Reference proteome</keyword>
<keyword evidence="1" id="KW-0472">Membrane</keyword>
<organism evidence="2 3">
    <name type="scientific">Vallitalea pronyensis</name>
    <dbReference type="NCBI Taxonomy" id="1348613"/>
    <lineage>
        <taxon>Bacteria</taxon>
        <taxon>Bacillati</taxon>
        <taxon>Bacillota</taxon>
        <taxon>Clostridia</taxon>
        <taxon>Lachnospirales</taxon>
        <taxon>Vallitaleaceae</taxon>
        <taxon>Vallitalea</taxon>
    </lineage>
</organism>
<feature type="transmembrane region" description="Helical" evidence="1">
    <location>
        <begin position="229"/>
        <end position="246"/>
    </location>
</feature>
<dbReference type="KEGG" id="vpy:HZI73_23930"/>
<proteinExistence type="predicted"/>
<dbReference type="Proteomes" id="UP000683246">
    <property type="component" value="Chromosome"/>
</dbReference>
<feature type="transmembrane region" description="Helical" evidence="1">
    <location>
        <begin position="37"/>
        <end position="55"/>
    </location>
</feature>
<evidence type="ECO:0000313" key="2">
    <source>
        <dbReference type="EMBL" id="QUI25156.1"/>
    </source>
</evidence>
<protein>
    <submittedName>
        <fullName evidence="2">Uncharacterized protein</fullName>
    </submittedName>
</protein>
<evidence type="ECO:0000256" key="1">
    <source>
        <dbReference type="SAM" id="Phobius"/>
    </source>
</evidence>
<name>A0A8J8MP54_9FIRM</name>
<dbReference type="AlphaFoldDB" id="A0A8J8MP54"/>
<feature type="transmembrane region" description="Helical" evidence="1">
    <location>
        <begin position="71"/>
        <end position="92"/>
    </location>
</feature>
<feature type="transmembrane region" description="Helical" evidence="1">
    <location>
        <begin position="198"/>
        <end position="217"/>
    </location>
</feature>
<feature type="transmembrane region" description="Helical" evidence="1">
    <location>
        <begin position="146"/>
        <end position="166"/>
    </location>
</feature>
<reference evidence="2" key="1">
    <citation type="submission" date="2020-07" db="EMBL/GenBank/DDBJ databases">
        <title>Vallitalea pronyensis genome.</title>
        <authorList>
            <person name="Postec A."/>
        </authorList>
    </citation>
    <scope>NUCLEOTIDE SEQUENCE</scope>
    <source>
        <strain evidence="2">FatNI3</strain>
    </source>
</reference>
<keyword evidence="1" id="KW-1133">Transmembrane helix</keyword>
<feature type="transmembrane region" description="Helical" evidence="1">
    <location>
        <begin position="172"/>
        <end position="191"/>
    </location>
</feature>
<dbReference type="RefSeq" id="WP_212695856.1">
    <property type="nucleotide sequence ID" value="NZ_CP058649.1"/>
</dbReference>
<feature type="transmembrane region" description="Helical" evidence="1">
    <location>
        <begin position="12"/>
        <end position="31"/>
    </location>
</feature>
<feature type="transmembrane region" description="Helical" evidence="1">
    <location>
        <begin position="112"/>
        <end position="134"/>
    </location>
</feature>
<sequence length="255" mass="29056">MKNRNNSYWKDVVMATVIAGIGYWILSSATQTGLVDISIEALLFFTGSMIAFWGFSKSGRTVNPYFKKFQLFYGITYLTAVISFCIAIYYYIGNPEVIEVGLEEATSNNLLMVMSSIKSLTFVFLIIAWVYFTKHLDIDATKKKKIAMFFVGFFLYLGGSIIIYFMTDDMNVISLGVIVGIVIGIFAIIALDKRTRYLTMVFVIYSSIHLIEFYMMGKGEALTTGFNNVVYWWVTVLYVLEIRRWIVKALSKTSV</sequence>
<evidence type="ECO:0000313" key="3">
    <source>
        <dbReference type="Proteomes" id="UP000683246"/>
    </source>
</evidence>